<gene>
    <name evidence="1" type="ORF">OKA104_LOCUS36725</name>
</gene>
<protein>
    <submittedName>
        <fullName evidence="1">Uncharacterized protein</fullName>
    </submittedName>
</protein>
<evidence type="ECO:0000313" key="2">
    <source>
        <dbReference type="Proteomes" id="UP000663881"/>
    </source>
</evidence>
<evidence type="ECO:0000313" key="1">
    <source>
        <dbReference type="EMBL" id="CAF4120948.1"/>
    </source>
</evidence>
<dbReference type="Proteomes" id="UP000663881">
    <property type="component" value="Unassembled WGS sequence"/>
</dbReference>
<reference evidence="1" key="1">
    <citation type="submission" date="2021-02" db="EMBL/GenBank/DDBJ databases">
        <authorList>
            <person name="Nowell W R."/>
        </authorList>
    </citation>
    <scope>NUCLEOTIDE SEQUENCE</scope>
</reference>
<dbReference type="AlphaFoldDB" id="A0A819W6H3"/>
<comment type="caution">
    <text evidence="1">The sequence shown here is derived from an EMBL/GenBank/DDBJ whole genome shotgun (WGS) entry which is preliminary data.</text>
</comment>
<organism evidence="1 2">
    <name type="scientific">Adineta steineri</name>
    <dbReference type="NCBI Taxonomy" id="433720"/>
    <lineage>
        <taxon>Eukaryota</taxon>
        <taxon>Metazoa</taxon>
        <taxon>Spiralia</taxon>
        <taxon>Gnathifera</taxon>
        <taxon>Rotifera</taxon>
        <taxon>Eurotatoria</taxon>
        <taxon>Bdelloidea</taxon>
        <taxon>Adinetida</taxon>
        <taxon>Adinetidae</taxon>
        <taxon>Adineta</taxon>
    </lineage>
</organism>
<sequence length="16" mass="1794">MEEGKEALVDNTSDKK</sequence>
<accession>A0A819W6H3</accession>
<name>A0A819W6H3_9BILA</name>
<dbReference type="EMBL" id="CAJOAY010005825">
    <property type="protein sequence ID" value="CAF4120948.1"/>
    <property type="molecule type" value="Genomic_DNA"/>
</dbReference>
<proteinExistence type="predicted"/>
<feature type="non-terminal residue" evidence="1">
    <location>
        <position position="16"/>
    </location>
</feature>